<dbReference type="Pfam" id="PF18910">
    <property type="entry name" value="DUF5665"/>
    <property type="match status" value="1"/>
</dbReference>
<dbReference type="EMBL" id="PFBM01000017">
    <property type="protein sequence ID" value="PIR82338.1"/>
    <property type="molecule type" value="Genomic_DNA"/>
</dbReference>
<name>A0A2H0U7F0_9BACT</name>
<gene>
    <name evidence="2" type="ORF">COU20_02850</name>
</gene>
<keyword evidence="1" id="KW-0472">Membrane</keyword>
<reference evidence="3" key="1">
    <citation type="submission" date="2017-09" db="EMBL/GenBank/DDBJ databases">
        <title>Depth-based differentiation of microbial function through sediment-hosted aquifers and enrichment of novel symbionts in the deep terrestrial subsurface.</title>
        <authorList>
            <person name="Probst A.J."/>
            <person name="Ladd B."/>
            <person name="Jarett J.K."/>
            <person name="Geller-Mcgrath D.E."/>
            <person name="Sieber C.M.K."/>
            <person name="Emerson J.B."/>
            <person name="Anantharaman K."/>
            <person name="Thomas B.C."/>
            <person name="Malmstrom R."/>
            <person name="Stieglmeier M."/>
            <person name="Klingl A."/>
            <person name="Woyke T."/>
            <person name="Ryan C.M."/>
            <person name="Banfield J.F."/>
        </authorList>
    </citation>
    <scope>NUCLEOTIDE SEQUENCE [LARGE SCALE GENOMIC DNA]</scope>
</reference>
<evidence type="ECO:0000256" key="1">
    <source>
        <dbReference type="SAM" id="Phobius"/>
    </source>
</evidence>
<evidence type="ECO:0000313" key="3">
    <source>
        <dbReference type="Proteomes" id="UP000231379"/>
    </source>
</evidence>
<evidence type="ECO:0000313" key="2">
    <source>
        <dbReference type="EMBL" id="PIR82338.1"/>
    </source>
</evidence>
<accession>A0A2H0U7F0</accession>
<keyword evidence="1" id="KW-0812">Transmembrane</keyword>
<comment type="caution">
    <text evidence="2">The sequence shown here is derived from an EMBL/GenBank/DDBJ whole genome shotgun (WGS) entry which is preliminary data.</text>
</comment>
<dbReference type="InterPro" id="IPR043723">
    <property type="entry name" value="DUF5665"/>
</dbReference>
<dbReference type="Proteomes" id="UP000231379">
    <property type="component" value="Unassembled WGS sequence"/>
</dbReference>
<keyword evidence="1" id="KW-1133">Transmembrane helix</keyword>
<feature type="transmembrane region" description="Helical" evidence="1">
    <location>
        <begin position="66"/>
        <end position="90"/>
    </location>
</feature>
<dbReference type="AlphaFoldDB" id="A0A2H0U7F0"/>
<organism evidence="2 3">
    <name type="scientific">Candidatus Kaiserbacteria bacterium CG10_big_fil_rev_8_21_14_0_10_59_10</name>
    <dbReference type="NCBI Taxonomy" id="1974612"/>
    <lineage>
        <taxon>Bacteria</taxon>
        <taxon>Candidatus Kaiseribacteriota</taxon>
    </lineage>
</organism>
<proteinExistence type="predicted"/>
<protein>
    <submittedName>
        <fullName evidence="2">Uncharacterized protein</fullName>
    </submittedName>
</protein>
<sequence length="115" mass="13024">MYSWLHDAHMKKRRSSMKTAPKICYTGRMQEEENEHVEQLAEDVHVLREQMTYTWRRLIYEGAMRGAGFVIGTVLAVAIASWLLGVFGILPGIGETAERLREILDARTGLDSSNG</sequence>